<comment type="caution">
    <text evidence="2">The sequence shown here is derived from an EMBL/GenBank/DDBJ whole genome shotgun (WGS) entry which is preliminary data.</text>
</comment>
<reference evidence="2 3" key="1">
    <citation type="submission" date="2016-02" db="EMBL/GenBank/DDBJ databases">
        <title>Genome analysis of coral dinoflagellate symbionts highlights evolutionary adaptations to a symbiotic lifestyle.</title>
        <authorList>
            <person name="Aranda M."/>
            <person name="Li Y."/>
            <person name="Liew Y.J."/>
            <person name="Baumgarten S."/>
            <person name="Simakov O."/>
            <person name="Wilson M."/>
            <person name="Piel J."/>
            <person name="Ashoor H."/>
            <person name="Bougouffa S."/>
            <person name="Bajic V.B."/>
            <person name="Ryu T."/>
            <person name="Ravasi T."/>
            <person name="Bayer T."/>
            <person name="Micklem G."/>
            <person name="Kim H."/>
            <person name="Bhak J."/>
            <person name="Lajeunesse T.C."/>
            <person name="Voolstra C.R."/>
        </authorList>
    </citation>
    <scope>NUCLEOTIDE SEQUENCE [LARGE SCALE GENOMIC DNA]</scope>
    <source>
        <strain evidence="2 3">CCMP2467</strain>
    </source>
</reference>
<feature type="region of interest" description="Disordered" evidence="1">
    <location>
        <begin position="436"/>
        <end position="464"/>
    </location>
</feature>
<gene>
    <name evidence="2" type="ORF">AK812_SmicGene19150</name>
</gene>
<evidence type="ECO:0000313" key="2">
    <source>
        <dbReference type="EMBL" id="OLP98399.1"/>
    </source>
</evidence>
<dbReference type="AlphaFoldDB" id="A0A1Q9DTA2"/>
<dbReference type="Proteomes" id="UP000186817">
    <property type="component" value="Unassembled WGS sequence"/>
</dbReference>
<accession>A0A1Q9DTA2</accession>
<organism evidence="2 3">
    <name type="scientific">Symbiodinium microadriaticum</name>
    <name type="common">Dinoflagellate</name>
    <name type="synonym">Zooxanthella microadriatica</name>
    <dbReference type="NCBI Taxonomy" id="2951"/>
    <lineage>
        <taxon>Eukaryota</taxon>
        <taxon>Sar</taxon>
        <taxon>Alveolata</taxon>
        <taxon>Dinophyceae</taxon>
        <taxon>Suessiales</taxon>
        <taxon>Symbiodiniaceae</taxon>
        <taxon>Symbiodinium</taxon>
    </lineage>
</organism>
<sequence>MWCLRLRPPKLDPEDLIMSRKEVLYLFEGGLVGFRRITRKGYVGYGMQGTWSNVDGNIHLENFACFQDDFGRHVIAREVWEMQVAQAPPVSRPPPPRHQCLDPGPLEVVSWQYTPNCHGCSGQRPAITPTSPATPARPTTTACESWCGWVSQGSWQYSPECRGCSGGTPSQPVERPTAPIQTTGSCVGWCQWVPSPSGQYTPDCHNCSNSHPDEGTSTTVTGNGTCVGWCQWVPLASVNIHQNAVGAPLRARLVAIDTGQHQMCRLLQVGAARLLADHSRLSQLLWKCVFPAAAWSHSAGQREQCKLFELVPVGPHSILEPHSWLPWLLWARASWTFPAAQWKRRRKLRRMRSGRQRTRDCASSCPGNPRHLGSSSIAASGDAAKTLTTPIVSIVVPFWAPQHCPEMAPRPLLTSLLVATLFSLAARSALRFTPGLTSPSRSVSATAAEAARNYNGDYRPESET</sequence>
<proteinExistence type="predicted"/>
<feature type="region of interest" description="Disordered" evidence="1">
    <location>
        <begin position="348"/>
        <end position="375"/>
    </location>
</feature>
<dbReference type="EMBL" id="LSRX01000398">
    <property type="protein sequence ID" value="OLP98399.1"/>
    <property type="molecule type" value="Genomic_DNA"/>
</dbReference>
<evidence type="ECO:0000256" key="1">
    <source>
        <dbReference type="SAM" id="MobiDB-lite"/>
    </source>
</evidence>
<keyword evidence="3" id="KW-1185">Reference proteome</keyword>
<name>A0A1Q9DTA2_SYMMI</name>
<feature type="compositionally biased region" description="Polar residues" evidence="1">
    <location>
        <begin position="436"/>
        <end position="445"/>
    </location>
</feature>
<protein>
    <submittedName>
        <fullName evidence="2">Uncharacterized protein</fullName>
    </submittedName>
</protein>
<evidence type="ECO:0000313" key="3">
    <source>
        <dbReference type="Proteomes" id="UP000186817"/>
    </source>
</evidence>
<dbReference type="OrthoDB" id="10516197at2759"/>